<protein>
    <submittedName>
        <fullName evidence="2">MarR family transcriptional regulator</fullName>
    </submittedName>
</protein>
<dbReference type="Gene3D" id="1.10.10.10">
    <property type="entry name" value="Winged helix-like DNA-binding domain superfamily/Winged helix DNA-binding domain"/>
    <property type="match status" value="1"/>
</dbReference>
<dbReference type="Pfam" id="PF12802">
    <property type="entry name" value="MarR_2"/>
    <property type="match status" value="1"/>
</dbReference>
<dbReference type="InterPro" id="IPR036388">
    <property type="entry name" value="WH-like_DNA-bd_sf"/>
</dbReference>
<sequence length="145" mass="16484">MGQRLKAVSALFERQLAVQLGRAGMGPHLTKGQLSLVTYLFEHPQQVIYQRNLEQLLGMSRATINGLVKQLKAAGLITVTRDSVDKRYKRVQLLAKVRAQMTLKQPDFERQYQFLETQMTAGLSTAEVEQLRALLTTCLNNLRRQ</sequence>
<dbReference type="SUPFAM" id="SSF46785">
    <property type="entry name" value="Winged helix' DNA-binding domain"/>
    <property type="match status" value="1"/>
</dbReference>
<dbReference type="Proteomes" id="UP000321772">
    <property type="component" value="Chromosome"/>
</dbReference>
<dbReference type="PANTHER" id="PTHR33164:SF43">
    <property type="entry name" value="HTH-TYPE TRANSCRIPTIONAL REPRESSOR YETL"/>
    <property type="match status" value="1"/>
</dbReference>
<dbReference type="AlphaFoldDB" id="A0A5B8TG15"/>
<proteinExistence type="predicted"/>
<accession>A0A5B8TG15</accession>
<feature type="domain" description="HTH marR-type" evidence="1">
    <location>
        <begin position="1"/>
        <end position="140"/>
    </location>
</feature>
<dbReference type="EMBL" id="CP042392">
    <property type="protein sequence ID" value="QEA52748.1"/>
    <property type="molecule type" value="Genomic_DNA"/>
</dbReference>
<dbReference type="InterPro" id="IPR000835">
    <property type="entry name" value="HTH_MarR-typ"/>
</dbReference>
<dbReference type="GO" id="GO:0006950">
    <property type="term" value="P:response to stress"/>
    <property type="evidence" value="ECO:0007669"/>
    <property type="project" value="TreeGrafter"/>
</dbReference>
<dbReference type="GO" id="GO:0003700">
    <property type="term" value="F:DNA-binding transcription factor activity"/>
    <property type="evidence" value="ECO:0007669"/>
    <property type="project" value="InterPro"/>
</dbReference>
<evidence type="ECO:0000313" key="3">
    <source>
        <dbReference type="Proteomes" id="UP000321772"/>
    </source>
</evidence>
<organism evidence="2 3">
    <name type="scientific">Loigolactobacillus coryniformis</name>
    <dbReference type="NCBI Taxonomy" id="1610"/>
    <lineage>
        <taxon>Bacteria</taxon>
        <taxon>Bacillati</taxon>
        <taxon>Bacillota</taxon>
        <taxon>Bacilli</taxon>
        <taxon>Lactobacillales</taxon>
        <taxon>Lactobacillaceae</taxon>
        <taxon>Loigolactobacillus</taxon>
    </lineage>
</organism>
<dbReference type="RefSeq" id="WP_146988711.1">
    <property type="nucleotide sequence ID" value="NZ_CP042392.1"/>
</dbReference>
<evidence type="ECO:0000313" key="2">
    <source>
        <dbReference type="EMBL" id="QEA52748.1"/>
    </source>
</evidence>
<reference evidence="2 3" key="1">
    <citation type="submission" date="2019-06" db="EMBL/GenBank/DDBJ databases">
        <title>Genome analyses of bacteria isolated from kimchi.</title>
        <authorList>
            <person name="Lee S."/>
            <person name="Ahn S."/>
            <person name="Roh S."/>
        </authorList>
    </citation>
    <scope>NUCLEOTIDE SEQUENCE [LARGE SCALE GENOMIC DNA]</scope>
    <source>
        <strain evidence="2 3">CBA3616</strain>
    </source>
</reference>
<dbReference type="InterPro" id="IPR039422">
    <property type="entry name" value="MarR/SlyA-like"/>
</dbReference>
<gene>
    <name evidence="2" type="ORF">FGL77_05145</name>
</gene>
<dbReference type="SMART" id="SM00347">
    <property type="entry name" value="HTH_MARR"/>
    <property type="match status" value="1"/>
</dbReference>
<dbReference type="InterPro" id="IPR036390">
    <property type="entry name" value="WH_DNA-bd_sf"/>
</dbReference>
<dbReference type="PROSITE" id="PS50995">
    <property type="entry name" value="HTH_MARR_2"/>
    <property type="match status" value="1"/>
</dbReference>
<name>A0A5B8TG15_9LACO</name>
<dbReference type="PANTHER" id="PTHR33164">
    <property type="entry name" value="TRANSCRIPTIONAL REGULATOR, MARR FAMILY"/>
    <property type="match status" value="1"/>
</dbReference>
<evidence type="ECO:0000259" key="1">
    <source>
        <dbReference type="PROSITE" id="PS50995"/>
    </source>
</evidence>